<proteinExistence type="predicted"/>
<gene>
    <name evidence="1" type="ORF">FGO68_gene12636</name>
</gene>
<accession>A0A8J8NEG6</accession>
<protein>
    <submittedName>
        <fullName evidence="1">Uncharacterized protein</fullName>
    </submittedName>
</protein>
<organism evidence="1 2">
    <name type="scientific">Halteria grandinella</name>
    <dbReference type="NCBI Taxonomy" id="5974"/>
    <lineage>
        <taxon>Eukaryota</taxon>
        <taxon>Sar</taxon>
        <taxon>Alveolata</taxon>
        <taxon>Ciliophora</taxon>
        <taxon>Intramacronucleata</taxon>
        <taxon>Spirotrichea</taxon>
        <taxon>Stichotrichia</taxon>
        <taxon>Sporadotrichida</taxon>
        <taxon>Halteriidae</taxon>
        <taxon>Halteria</taxon>
    </lineage>
</organism>
<name>A0A8J8NEG6_HALGN</name>
<dbReference type="Proteomes" id="UP000785679">
    <property type="component" value="Unassembled WGS sequence"/>
</dbReference>
<comment type="caution">
    <text evidence="1">The sequence shown here is derived from an EMBL/GenBank/DDBJ whole genome shotgun (WGS) entry which is preliminary data.</text>
</comment>
<evidence type="ECO:0000313" key="2">
    <source>
        <dbReference type="Proteomes" id="UP000785679"/>
    </source>
</evidence>
<reference evidence="1" key="1">
    <citation type="submission" date="2019-06" db="EMBL/GenBank/DDBJ databases">
        <authorList>
            <person name="Zheng W."/>
        </authorList>
    </citation>
    <scope>NUCLEOTIDE SEQUENCE</scope>
    <source>
        <strain evidence="1">QDHG01</strain>
    </source>
</reference>
<dbReference type="EMBL" id="RRYP01018793">
    <property type="protein sequence ID" value="TNV73482.1"/>
    <property type="molecule type" value="Genomic_DNA"/>
</dbReference>
<dbReference type="AlphaFoldDB" id="A0A8J8NEG6"/>
<keyword evidence="2" id="KW-1185">Reference proteome</keyword>
<evidence type="ECO:0000313" key="1">
    <source>
        <dbReference type="EMBL" id="TNV73482.1"/>
    </source>
</evidence>
<sequence>MLDSQNNIINANDEDEQMQVNLQFIEQQFSNKILANLQSQNISKVAENIDSKVLQSNLNKVIMEYIKILKDFSQERFDSFMHLQQRFTNYKADLASQLSTNKELSSCMFEQLVVEPVHRYLQFLQLKMVRDRSKIHDLINQLPFNSKNVTDQKNPDPTYRHIGNQIYFQPYSKAVMKQKILLYWYKKRFKNQLIIQQPKIESRQKCSNFRKRDQNGRFLDINGKPIIGKRKKKPTCKIIPRIKNIFGVVK</sequence>